<evidence type="ECO:0000313" key="8">
    <source>
        <dbReference type="Proteomes" id="UP000033096"/>
    </source>
</evidence>
<feature type="domain" description="Thiamine-phosphate synthase ThiN" evidence="6">
    <location>
        <begin position="349"/>
        <end position="512"/>
    </location>
</feature>
<gene>
    <name evidence="7" type="ORF">MSVAZ_2169</name>
</gene>
<dbReference type="GO" id="GO:0008972">
    <property type="term" value="F:phosphomethylpyrimidine kinase activity"/>
    <property type="evidence" value="ECO:0007669"/>
    <property type="project" value="UniProtKB-EC"/>
</dbReference>
<dbReference type="SUPFAM" id="SSF53613">
    <property type="entry name" value="Ribokinase-like"/>
    <property type="match status" value="1"/>
</dbReference>
<dbReference type="InterPro" id="IPR004399">
    <property type="entry name" value="HMP/HMP-P_kinase_dom"/>
</dbReference>
<dbReference type="NCBIfam" id="TIGR00097">
    <property type="entry name" value="HMP-P_kinase"/>
    <property type="match status" value="1"/>
</dbReference>
<dbReference type="PATRIC" id="fig|1434123.4.peg.2645"/>
<dbReference type="InterPro" id="IPR019293">
    <property type="entry name" value="ThiN"/>
</dbReference>
<dbReference type="InterPro" id="IPR013749">
    <property type="entry name" value="PM/HMP-P_kinase-1"/>
</dbReference>
<keyword evidence="2" id="KW-0547">Nucleotide-binding</keyword>
<dbReference type="FunFam" id="3.40.1190.20:FF:000003">
    <property type="entry name" value="Phosphomethylpyrimidine kinase ThiD"/>
    <property type="match status" value="1"/>
</dbReference>
<dbReference type="GO" id="GO:0005524">
    <property type="term" value="F:ATP binding"/>
    <property type="evidence" value="ECO:0007669"/>
    <property type="project" value="UniProtKB-KW"/>
</dbReference>
<keyword evidence="4" id="KW-0067">ATP-binding</keyword>
<dbReference type="GO" id="GO:0005829">
    <property type="term" value="C:cytosol"/>
    <property type="evidence" value="ECO:0007669"/>
    <property type="project" value="TreeGrafter"/>
</dbReference>
<dbReference type="InterPro" id="IPR029056">
    <property type="entry name" value="Ribokinase-like"/>
</dbReference>
<dbReference type="Pfam" id="PF08543">
    <property type="entry name" value="Phos_pyr_kin"/>
    <property type="match status" value="1"/>
</dbReference>
<dbReference type="Proteomes" id="UP000033096">
    <property type="component" value="Chromosome"/>
</dbReference>
<dbReference type="PANTHER" id="PTHR20858:SF17">
    <property type="entry name" value="HYDROXYMETHYLPYRIMIDINE_PHOSPHOMETHYLPYRIMIDINE KINASE THI20-RELATED"/>
    <property type="match status" value="1"/>
</dbReference>
<keyword evidence="3 7" id="KW-0418">Kinase</keyword>
<dbReference type="GO" id="GO:0009228">
    <property type="term" value="P:thiamine biosynthetic process"/>
    <property type="evidence" value="ECO:0007669"/>
    <property type="project" value="InterPro"/>
</dbReference>
<evidence type="ECO:0000259" key="5">
    <source>
        <dbReference type="Pfam" id="PF08543"/>
    </source>
</evidence>
<dbReference type="HOGENOM" id="CLU_035788_0_0_2"/>
<dbReference type="GO" id="GO:0008902">
    <property type="term" value="F:hydroxymethylpyrimidine kinase activity"/>
    <property type="evidence" value="ECO:0007669"/>
    <property type="project" value="TreeGrafter"/>
</dbReference>
<dbReference type="InterPro" id="IPR036409">
    <property type="entry name" value="Aldolase_II/adducin_N_sf"/>
</dbReference>
<dbReference type="Gene3D" id="3.40.1190.20">
    <property type="match status" value="1"/>
</dbReference>
<dbReference type="GO" id="GO:0004789">
    <property type="term" value="F:thiamine-phosphate diphosphorylase activity"/>
    <property type="evidence" value="ECO:0007669"/>
    <property type="project" value="UniProtKB-EC"/>
</dbReference>
<name>A0A0E3Q6J5_9EURY</name>
<dbReference type="SUPFAM" id="SSF53639">
    <property type="entry name" value="AraD/HMP-PK domain-like"/>
    <property type="match status" value="1"/>
</dbReference>
<evidence type="ECO:0000256" key="3">
    <source>
        <dbReference type="ARBA" id="ARBA00022777"/>
    </source>
</evidence>
<dbReference type="Pfam" id="PF10120">
    <property type="entry name" value="ThiN"/>
    <property type="match status" value="1"/>
</dbReference>
<dbReference type="STRING" id="1434123.MSVAZ_2169"/>
<evidence type="ECO:0000259" key="6">
    <source>
        <dbReference type="Pfam" id="PF10120"/>
    </source>
</evidence>
<reference evidence="7 8" key="1">
    <citation type="submission" date="2014-07" db="EMBL/GenBank/DDBJ databases">
        <title>Methanogenic archaea and the global carbon cycle.</title>
        <authorList>
            <person name="Henriksen J.R."/>
            <person name="Luke J."/>
            <person name="Reinhart S."/>
            <person name="Benedict M.N."/>
            <person name="Youngblut N.D."/>
            <person name="Metcalf M.E."/>
            <person name="Whitaker R.J."/>
            <person name="Metcalf W.W."/>
        </authorList>
    </citation>
    <scope>NUCLEOTIDE SEQUENCE [LARGE SCALE GENOMIC DNA]</scope>
    <source>
        <strain evidence="7 8">Z-761</strain>
    </source>
</reference>
<keyword evidence="1 7" id="KW-0808">Transferase</keyword>
<evidence type="ECO:0000313" key="7">
    <source>
        <dbReference type="EMBL" id="AKB44438.1"/>
    </source>
</evidence>
<evidence type="ECO:0000256" key="4">
    <source>
        <dbReference type="ARBA" id="ARBA00022840"/>
    </source>
</evidence>
<evidence type="ECO:0000256" key="1">
    <source>
        <dbReference type="ARBA" id="ARBA00022679"/>
    </source>
</evidence>
<sequence length="519" mass="56190">MRNEREFLQDKDNPSEKTKDHLILLRRFFTNNSIKTYKNLPERHNIKLISYFQKKELYKVAGKRMKERETSMTEKPLKIKTPIVLTIAGSDSGGGAGIAADLKTFAALGVHGTCAITSVTAQNTTGVLKTFDLTPETVASQIEAVCTDMEVRWAKSGMLASSEIVREVAKEVRKYELSLVLDPVIAAEAGGNLLRKEAISVLTEELLPLCKVTTPNASEAGVLAGMSVKTPEDAKIAARKITDLGVEAVIITGGHLDATDLIYEADSETFTRIPGTFVKGGTHGTGCTYSAAVTAFLASGDNLEGAARKAKKFVEKAILKSRPAGRGVSPVNQLGAILEEKERYLVLRNVKKAVSILEGSPDFSKLIPEVGCNIGMAIPEANSYEDVAAVEGRIVRYMGRAVPVGCVDFGASRHVASIILASLRYDPEIRAAINVKYSRKALSACRDMKLGISSFDRAEEPENSSTMDWGTTEAIKKYGSMPKVIYDKGGQGKEPMIRLLGRCATEVAKLAVELAEQIQ</sequence>
<dbReference type="EMBL" id="CP009520">
    <property type="protein sequence ID" value="AKB44438.1"/>
    <property type="molecule type" value="Genomic_DNA"/>
</dbReference>
<accession>A0A0E3Q6J5</accession>
<dbReference type="CDD" id="cd01169">
    <property type="entry name" value="HMPP_kinase"/>
    <property type="match status" value="1"/>
</dbReference>
<feature type="domain" description="Pyridoxamine kinase/Phosphomethylpyrimidine kinase" evidence="5">
    <location>
        <begin position="91"/>
        <end position="332"/>
    </location>
</feature>
<proteinExistence type="predicted"/>
<keyword evidence="8" id="KW-1185">Reference proteome</keyword>
<evidence type="ECO:0000256" key="2">
    <source>
        <dbReference type="ARBA" id="ARBA00022741"/>
    </source>
</evidence>
<protein>
    <submittedName>
        <fullName evidence="7">Phosphomethylpyrimidine kinase</fullName>
        <ecNumber evidence="7">2.5.1.3</ecNumber>
        <ecNumber evidence="7">2.7.4.7</ecNumber>
    </submittedName>
</protein>
<dbReference type="Gene3D" id="3.40.225.10">
    <property type="entry name" value="Class II aldolase/adducin N-terminal domain"/>
    <property type="match status" value="1"/>
</dbReference>
<dbReference type="PANTHER" id="PTHR20858">
    <property type="entry name" value="PHOSPHOMETHYLPYRIMIDINE KINASE"/>
    <property type="match status" value="1"/>
</dbReference>
<dbReference type="KEGG" id="mvc:MSVAZ_2169"/>
<organism evidence="7 8">
    <name type="scientific">Methanosarcina vacuolata Z-761</name>
    <dbReference type="NCBI Taxonomy" id="1434123"/>
    <lineage>
        <taxon>Archaea</taxon>
        <taxon>Methanobacteriati</taxon>
        <taxon>Methanobacteriota</taxon>
        <taxon>Stenosarchaea group</taxon>
        <taxon>Methanomicrobia</taxon>
        <taxon>Methanosarcinales</taxon>
        <taxon>Methanosarcinaceae</taxon>
        <taxon>Methanosarcina</taxon>
    </lineage>
</organism>
<dbReference type="EC" id="2.7.4.7" evidence="7"/>
<dbReference type="AlphaFoldDB" id="A0A0E3Q6J5"/>
<dbReference type="EC" id="2.5.1.3" evidence="7"/>